<feature type="domain" description="HRDC" evidence="1">
    <location>
        <begin position="619"/>
        <end position="699"/>
    </location>
</feature>
<dbReference type="PANTHER" id="PTHR47642:SF5">
    <property type="entry name" value="ATP-DEPENDENT DNA HELICASE"/>
    <property type="match status" value="1"/>
</dbReference>
<keyword evidence="3" id="KW-1185">Reference proteome</keyword>
<dbReference type="InterPro" id="IPR010285">
    <property type="entry name" value="DNA_helicase_pif1-like_DEAD"/>
</dbReference>
<keyword evidence="2" id="KW-0378">Hydrolase</keyword>
<dbReference type="GO" id="GO:0006281">
    <property type="term" value="P:DNA repair"/>
    <property type="evidence" value="ECO:0007669"/>
    <property type="project" value="InterPro"/>
</dbReference>
<evidence type="ECO:0000259" key="1">
    <source>
        <dbReference type="PROSITE" id="PS50967"/>
    </source>
</evidence>
<dbReference type="InterPro" id="IPR044876">
    <property type="entry name" value="HRDC_dom_sf"/>
</dbReference>
<dbReference type="PANTHER" id="PTHR47642">
    <property type="entry name" value="ATP-DEPENDENT DNA HELICASE"/>
    <property type="match status" value="1"/>
</dbReference>
<dbReference type="InterPro" id="IPR010997">
    <property type="entry name" value="HRDC-like_sf"/>
</dbReference>
<dbReference type="SUPFAM" id="SSF52540">
    <property type="entry name" value="P-loop containing nucleoside triphosphate hydrolases"/>
    <property type="match status" value="2"/>
</dbReference>
<evidence type="ECO:0000313" key="3">
    <source>
        <dbReference type="Proteomes" id="UP000235826"/>
    </source>
</evidence>
<dbReference type="SMART" id="SM00341">
    <property type="entry name" value="HRDC"/>
    <property type="match status" value="1"/>
</dbReference>
<dbReference type="InterPro" id="IPR027417">
    <property type="entry name" value="P-loop_NTPase"/>
</dbReference>
<dbReference type="InterPro" id="IPR029491">
    <property type="entry name" value="Helicase_HTH"/>
</dbReference>
<dbReference type="GO" id="GO:0000723">
    <property type="term" value="P:telomere maintenance"/>
    <property type="evidence" value="ECO:0007669"/>
    <property type="project" value="InterPro"/>
</dbReference>
<dbReference type="AlphaFoldDB" id="A0A2K9PNI4"/>
<dbReference type="Gene3D" id="2.30.30.940">
    <property type="match status" value="1"/>
</dbReference>
<dbReference type="OrthoDB" id="9763659at2"/>
<dbReference type="Gene3D" id="1.10.150.80">
    <property type="entry name" value="HRDC domain"/>
    <property type="match status" value="1"/>
</dbReference>
<dbReference type="EMBL" id="CP025791">
    <property type="protein sequence ID" value="AUP78612.1"/>
    <property type="molecule type" value="Genomic_DNA"/>
</dbReference>
<dbReference type="Pfam" id="PF14493">
    <property type="entry name" value="HTH_40"/>
    <property type="match status" value="1"/>
</dbReference>
<evidence type="ECO:0000313" key="2">
    <source>
        <dbReference type="EMBL" id="AUP78612.1"/>
    </source>
</evidence>
<dbReference type="SMART" id="SM00382">
    <property type="entry name" value="AAA"/>
    <property type="match status" value="1"/>
</dbReference>
<dbReference type="Gene3D" id="3.40.50.300">
    <property type="entry name" value="P-loop containing nucleotide triphosphate hydrolases"/>
    <property type="match status" value="1"/>
</dbReference>
<dbReference type="KEGG" id="fek:C1H87_07755"/>
<dbReference type="InterPro" id="IPR051055">
    <property type="entry name" value="PIF1_helicase"/>
</dbReference>
<protein>
    <submittedName>
        <fullName evidence="2">Helicase</fullName>
    </submittedName>
</protein>
<sequence length="817" mass="92949">MTENRELDLAWNFVNNTDRNVFLTGKAGTGKTTFLRKLKMKSLKRMVVVAPTGVAAINAKGVTIHSFFQMPFGPLLPDADSSTNSGFNRKFSKNKINIIKSLDLLVIDEISMVRADLLDGIDRVLRRFKNRNKVFGGVQVLMIGDLQQLSPIIKEDEWELLKSFYKNGFFFSSQAYMQCDAITIELNHIYRQDNPKFIKILNEIRTNALTQASAEELNKRFQPDFVPDEKEGYISLTTHNNKAEHTNNAELDKLKTEERTYNAVVEGKFPEYAYPNKEELTLKVGAQVMFIKNDSSTEKRYFNGKIGKVIHLDKSEVIVHCQEDDFNIVTTPEVWENINYTVDKETKAITENKIGSYTQMPLRLAWSITIHKSQGLTFEKAIIDAQGAFAHGQTYVALSRCKSLEGLVLKSKISSNHIISDNQVLSFSKTAEENQPDENILKASQSEFQLNLIAELFDFYKFLHPIGRILDIYYKNRTSIEGQVEAPLNTMKSCVTELLKVANAFKAQLKTLSETLEAPESSPEIQDRFIKAVGYFVEQTRLHLSSAAKTFGFTTDNKTIEKDIIKQFDTIEELLASKLLYFEGLTTGFNVTTFLELRAKSVFLAKEKPKKPRKTVIDGTTNLELFELLRELRNEIAKQEDLAHFQVFTQKALYDMCETLPTNKQELIQVNGMGKVRVEKYGNAILEVIRGYCDEHDIETSAASEIDFFEDPKPKPKRQKGDTKKISLDLFKAGKSPDAIALERDLNVNTVIGHLASFISLGDVKITDLMPEAHYKELKSIIPKTKFENLSDLKHQIDDKYTYGELRLVLDSLNNQK</sequence>
<dbReference type="FunFam" id="3.40.50.300:FF:001498">
    <property type="entry name" value="ATP-dependent DNA helicase"/>
    <property type="match status" value="1"/>
</dbReference>
<dbReference type="PROSITE" id="PS50967">
    <property type="entry name" value="HRDC"/>
    <property type="match status" value="1"/>
</dbReference>
<dbReference type="SUPFAM" id="SSF47819">
    <property type="entry name" value="HRDC-like"/>
    <property type="match status" value="1"/>
</dbReference>
<accession>A0A2K9PNI4</accession>
<dbReference type="Proteomes" id="UP000235826">
    <property type="component" value="Chromosome"/>
</dbReference>
<dbReference type="InterPro" id="IPR003593">
    <property type="entry name" value="AAA+_ATPase"/>
</dbReference>
<keyword evidence="2" id="KW-0347">Helicase</keyword>
<keyword evidence="2" id="KW-0547">Nucleotide-binding</keyword>
<dbReference type="CDD" id="cd18809">
    <property type="entry name" value="SF1_C_RecD"/>
    <property type="match status" value="1"/>
</dbReference>
<dbReference type="GO" id="GO:0000166">
    <property type="term" value="F:nucleotide binding"/>
    <property type="evidence" value="ECO:0007669"/>
    <property type="project" value="InterPro"/>
</dbReference>
<reference evidence="2 3" key="1">
    <citation type="submission" date="2018-01" db="EMBL/GenBank/DDBJ databases">
        <title>Complete genome sequence of Flavivirga eckloniae ECD14 isolated from seaweed Ecklonia cava.</title>
        <authorList>
            <person name="Lee J.H."/>
            <person name="Baik K.S."/>
            <person name="Seong C.N."/>
        </authorList>
    </citation>
    <scope>NUCLEOTIDE SEQUENCE [LARGE SCALE GENOMIC DNA]</scope>
    <source>
        <strain evidence="2 3">ECD14</strain>
    </source>
</reference>
<dbReference type="GO" id="GO:0003678">
    <property type="term" value="F:DNA helicase activity"/>
    <property type="evidence" value="ECO:0007669"/>
    <property type="project" value="InterPro"/>
</dbReference>
<keyword evidence="2" id="KW-0067">ATP-binding</keyword>
<dbReference type="Pfam" id="PF05970">
    <property type="entry name" value="PIF1"/>
    <property type="match status" value="1"/>
</dbReference>
<gene>
    <name evidence="2" type="ORF">C1H87_07755</name>
</gene>
<dbReference type="RefSeq" id="WP_102755267.1">
    <property type="nucleotide sequence ID" value="NZ_CP025791.1"/>
</dbReference>
<dbReference type="Pfam" id="PF00570">
    <property type="entry name" value="HRDC"/>
    <property type="match status" value="1"/>
</dbReference>
<name>A0A2K9PNI4_9FLAO</name>
<organism evidence="2 3">
    <name type="scientific">Flavivirga eckloniae</name>
    <dbReference type="NCBI Taxonomy" id="1803846"/>
    <lineage>
        <taxon>Bacteria</taxon>
        <taxon>Pseudomonadati</taxon>
        <taxon>Bacteroidota</taxon>
        <taxon>Flavobacteriia</taxon>
        <taxon>Flavobacteriales</taxon>
        <taxon>Flavobacteriaceae</taxon>
        <taxon>Flavivirga</taxon>
    </lineage>
</organism>
<dbReference type="InterPro" id="IPR002121">
    <property type="entry name" value="HRDC_dom"/>
</dbReference>
<proteinExistence type="predicted"/>
<dbReference type="GO" id="GO:0003676">
    <property type="term" value="F:nucleic acid binding"/>
    <property type="evidence" value="ECO:0007669"/>
    <property type="project" value="InterPro"/>
</dbReference>